<dbReference type="InterPro" id="IPR023393">
    <property type="entry name" value="START-like_dom_sf"/>
</dbReference>
<dbReference type="Gene3D" id="3.30.530.20">
    <property type="match status" value="1"/>
</dbReference>
<evidence type="ECO:0000313" key="1">
    <source>
        <dbReference type="EMBL" id="OBI76976.1"/>
    </source>
</evidence>
<dbReference type="Pfam" id="PF10604">
    <property type="entry name" value="Polyketide_cyc2"/>
    <property type="match status" value="1"/>
</dbReference>
<dbReference type="EMBL" id="LZKQ01000270">
    <property type="protein sequence ID" value="OBI76976.1"/>
    <property type="molecule type" value="Genomic_DNA"/>
</dbReference>
<sequence length="140" mass="14831">MHATATTSVARPIESVWAILTDHEGMSNWGPGVTVTIDRRGSPEPNGLGAVRRISTPGPGPAMTEEVVAFEVPNRFGYAARSGVPIPGYQGEVRLTQDEGQGTRIDYTLSSTASFPPVKLVLAALSQVLLRLFARAAAKS</sequence>
<name>A0A1A3BU79_MYCAS</name>
<dbReference type="CDD" id="cd07821">
    <property type="entry name" value="PYR_PYL_RCAR_like"/>
    <property type="match status" value="1"/>
</dbReference>
<dbReference type="RefSeq" id="WP_065122891.1">
    <property type="nucleotide sequence ID" value="NZ_LZKQ01000270.1"/>
</dbReference>
<protein>
    <recommendedName>
        <fullName evidence="3">Polyketide cyclase</fullName>
    </recommendedName>
</protein>
<dbReference type="Proteomes" id="UP000093795">
    <property type="component" value="Unassembled WGS sequence"/>
</dbReference>
<proteinExistence type="predicted"/>
<dbReference type="InterPro" id="IPR019587">
    <property type="entry name" value="Polyketide_cyclase/dehydratase"/>
</dbReference>
<accession>A0A1A3BU79</accession>
<gene>
    <name evidence="1" type="ORF">A9X01_02995</name>
</gene>
<evidence type="ECO:0008006" key="3">
    <source>
        <dbReference type="Google" id="ProtNLM"/>
    </source>
</evidence>
<dbReference type="SUPFAM" id="SSF55961">
    <property type="entry name" value="Bet v1-like"/>
    <property type="match status" value="1"/>
</dbReference>
<reference evidence="1 2" key="1">
    <citation type="submission" date="2016-06" db="EMBL/GenBank/DDBJ databases">
        <authorList>
            <person name="Kjaerup R.B."/>
            <person name="Dalgaard T.S."/>
            <person name="Juul-Madsen H.R."/>
        </authorList>
    </citation>
    <scope>NUCLEOTIDE SEQUENCE [LARGE SCALE GENOMIC DNA]</scope>
    <source>
        <strain evidence="1 2">1081914.2</strain>
    </source>
</reference>
<evidence type="ECO:0000313" key="2">
    <source>
        <dbReference type="Proteomes" id="UP000093795"/>
    </source>
</evidence>
<dbReference type="AlphaFoldDB" id="A0A1A3BU79"/>
<comment type="caution">
    <text evidence="1">The sequence shown here is derived from an EMBL/GenBank/DDBJ whole genome shotgun (WGS) entry which is preliminary data.</text>
</comment>
<dbReference type="OrthoDB" id="3399604at2"/>
<organism evidence="1 2">
    <name type="scientific">Mycobacterium asiaticum</name>
    <dbReference type="NCBI Taxonomy" id="1790"/>
    <lineage>
        <taxon>Bacteria</taxon>
        <taxon>Bacillati</taxon>
        <taxon>Actinomycetota</taxon>
        <taxon>Actinomycetes</taxon>
        <taxon>Mycobacteriales</taxon>
        <taxon>Mycobacteriaceae</taxon>
        <taxon>Mycobacterium</taxon>
    </lineage>
</organism>